<dbReference type="Pfam" id="PF08612">
    <property type="entry name" value="Med20"/>
    <property type="match status" value="1"/>
</dbReference>
<keyword evidence="6" id="KW-1185">Reference proteome</keyword>
<dbReference type="GO" id="GO:0070847">
    <property type="term" value="C:core mediator complex"/>
    <property type="evidence" value="ECO:0007669"/>
    <property type="project" value="EnsemblFungi"/>
</dbReference>
<comment type="subcellular location">
    <subcellularLocation>
        <location evidence="1 4">Nucleus</location>
    </subcellularLocation>
</comment>
<dbReference type="OrthoDB" id="1854899at2759"/>
<keyword evidence="3 4" id="KW-0539">Nucleus</keyword>
<gene>
    <name evidence="5" type="primary">TPHA0D01780</name>
    <name evidence="4" type="synonym">MED20</name>
    <name evidence="5" type="ordered locus">TPHA_0D01780</name>
</gene>
<comment type="function">
    <text evidence="4">Component of the Mediator complex, a coactivator involved in the regulated transcription of nearly all RNA polymerase II-dependent genes. Mediator functions as a bridge to convey information from gene-specific regulatory proteins to the basal RNA polymerase II transcription machinery. Mediator is recruited to promoters by direct interactions with regulatory proteins and serves as a scaffold for the assembly of a functional preinitiation complex with RNA polymerase II and the general transcription factors.</text>
</comment>
<proteinExistence type="inferred from homology"/>
<dbReference type="GO" id="GO:0032968">
    <property type="term" value="P:positive regulation of transcription elongation by RNA polymerase II"/>
    <property type="evidence" value="ECO:0007669"/>
    <property type="project" value="EnsemblFungi"/>
</dbReference>
<accession>G8BSJ6</accession>
<evidence type="ECO:0000256" key="2">
    <source>
        <dbReference type="ARBA" id="ARBA00010743"/>
    </source>
</evidence>
<dbReference type="AlphaFoldDB" id="G8BSJ6"/>
<dbReference type="GO" id="GO:0010688">
    <property type="term" value="P:negative regulation of ribosomal protein gene transcription by RNA polymerase II"/>
    <property type="evidence" value="ECO:0007669"/>
    <property type="project" value="EnsemblFungi"/>
</dbReference>
<dbReference type="GO" id="GO:0060261">
    <property type="term" value="P:positive regulation of transcription initiation by RNA polymerase II"/>
    <property type="evidence" value="ECO:0007669"/>
    <property type="project" value="EnsemblFungi"/>
</dbReference>
<dbReference type="STRING" id="1071381.G8BSJ6"/>
<evidence type="ECO:0000256" key="4">
    <source>
        <dbReference type="RuleBase" id="RU364152"/>
    </source>
</evidence>
<comment type="subunit">
    <text evidence="4">Component of the Mediator complex.</text>
</comment>
<evidence type="ECO:0000313" key="6">
    <source>
        <dbReference type="Proteomes" id="UP000005666"/>
    </source>
</evidence>
<dbReference type="GO" id="GO:0001094">
    <property type="term" value="F:TFIID-class transcription factor complex binding"/>
    <property type="evidence" value="ECO:0007669"/>
    <property type="project" value="EnsemblFungi"/>
</dbReference>
<dbReference type="RefSeq" id="XP_003685251.1">
    <property type="nucleotide sequence ID" value="XM_003685203.1"/>
</dbReference>
<keyword evidence="4" id="KW-0010">Activator</keyword>
<dbReference type="Gene3D" id="3.30.310.180">
    <property type="match status" value="2"/>
</dbReference>
<sequence>MTRTAVIFNEKATPDALVEFKDALSNTLTSILEPWSLEFKTFRKTTKNERSSNSSNIMYSVSFAHHDKGTVLIHDKYAIITTNNSNDIPKDLILNTCSTGTTEPIDNLLALRLSNIWSQRQGIRGDAGETLQTTNLIVRVVNLFSSTGFKGLLIELNSLDDDVSEEEFKISVDHVQTVLKDINCKDFKLSTDRLNFNENNGNRKLNILSDLAYQYIQVLEY</sequence>
<dbReference type="GO" id="GO:0051123">
    <property type="term" value="P:RNA polymerase II preinitiation complex assembly"/>
    <property type="evidence" value="ECO:0007669"/>
    <property type="project" value="EnsemblFungi"/>
</dbReference>
<reference evidence="5 6" key="1">
    <citation type="journal article" date="2011" name="Proc. Natl. Acad. Sci. U.S.A.">
        <title>Evolutionary erosion of yeast sex chromosomes by mating-type switching accidents.</title>
        <authorList>
            <person name="Gordon J.L."/>
            <person name="Armisen D."/>
            <person name="Proux-Wera E."/>
            <person name="Oheigeartaigh S.S."/>
            <person name="Byrne K.P."/>
            <person name="Wolfe K.H."/>
        </authorList>
    </citation>
    <scope>NUCLEOTIDE SEQUENCE [LARGE SCALE GENOMIC DNA]</scope>
    <source>
        <strain evidence="6">ATCC 24235 / CBS 4417 / NBRC 1672 / NRRL Y-8282 / UCD 70-5</strain>
    </source>
</reference>
<protein>
    <recommendedName>
        <fullName evidence="4">Mediator of RNA polymerase II transcription subunit 20</fullName>
    </recommendedName>
    <alternativeName>
        <fullName evidence="4">Mediator complex subunit 20</fullName>
    </alternativeName>
</protein>
<dbReference type="GO" id="GO:0031669">
    <property type="term" value="P:cellular response to nutrient levels"/>
    <property type="evidence" value="ECO:0007669"/>
    <property type="project" value="EnsemblFungi"/>
</dbReference>
<keyword evidence="4" id="KW-0804">Transcription</keyword>
<dbReference type="KEGG" id="tpf:TPHA_0D01780"/>
<dbReference type="InterPro" id="IPR013921">
    <property type="entry name" value="Mediator_Med20"/>
</dbReference>
<dbReference type="GO" id="GO:0019904">
    <property type="term" value="F:protein domain specific binding"/>
    <property type="evidence" value="ECO:0007669"/>
    <property type="project" value="EnsemblFungi"/>
</dbReference>
<organism evidence="5 6">
    <name type="scientific">Tetrapisispora phaffii (strain ATCC 24235 / CBS 4417 / NBRC 1672 / NRRL Y-8282 / UCD 70-5)</name>
    <name type="common">Yeast</name>
    <name type="synonym">Fabospora phaffii</name>
    <dbReference type="NCBI Taxonomy" id="1071381"/>
    <lineage>
        <taxon>Eukaryota</taxon>
        <taxon>Fungi</taxon>
        <taxon>Dikarya</taxon>
        <taxon>Ascomycota</taxon>
        <taxon>Saccharomycotina</taxon>
        <taxon>Saccharomycetes</taxon>
        <taxon>Saccharomycetales</taxon>
        <taxon>Saccharomycetaceae</taxon>
        <taxon>Tetrapisispora</taxon>
    </lineage>
</organism>
<name>G8BSJ6_TETPH</name>
<keyword evidence="4" id="KW-0805">Transcription regulation</keyword>
<dbReference type="GeneID" id="11531074"/>
<dbReference type="eggNOG" id="ENOG502RXMU">
    <property type="taxonomic scope" value="Eukaryota"/>
</dbReference>
<evidence type="ECO:0000256" key="3">
    <source>
        <dbReference type="ARBA" id="ARBA00023242"/>
    </source>
</evidence>
<evidence type="ECO:0000256" key="1">
    <source>
        <dbReference type="ARBA" id="ARBA00004123"/>
    </source>
</evidence>
<comment type="similarity">
    <text evidence="2 4">Belongs to the Mediator complex subunit 20 family.</text>
</comment>
<dbReference type="OMA" id="WTQRQSI"/>
<dbReference type="HOGENOM" id="CLU_065844_1_0_1"/>
<dbReference type="EMBL" id="HE612859">
    <property type="protein sequence ID" value="CCE62817.1"/>
    <property type="molecule type" value="Genomic_DNA"/>
</dbReference>
<dbReference type="GO" id="GO:0003713">
    <property type="term" value="F:transcription coactivator activity"/>
    <property type="evidence" value="ECO:0007669"/>
    <property type="project" value="EnsemblFungi"/>
</dbReference>
<dbReference type="Proteomes" id="UP000005666">
    <property type="component" value="Chromosome 4"/>
</dbReference>
<dbReference type="GO" id="GO:0016592">
    <property type="term" value="C:mediator complex"/>
    <property type="evidence" value="ECO:0007669"/>
    <property type="project" value="InterPro"/>
</dbReference>
<evidence type="ECO:0000313" key="5">
    <source>
        <dbReference type="EMBL" id="CCE62817.1"/>
    </source>
</evidence>